<feature type="transmembrane region" description="Helical" evidence="8">
    <location>
        <begin position="864"/>
        <end position="883"/>
    </location>
</feature>
<dbReference type="SUPFAM" id="SSF82714">
    <property type="entry name" value="Multidrug efflux transporter AcrB TolC docking domain, DN and DC subdomains"/>
    <property type="match status" value="2"/>
</dbReference>
<feature type="transmembrane region" description="Helical" evidence="8">
    <location>
        <begin position="444"/>
        <end position="463"/>
    </location>
</feature>
<dbReference type="Gene3D" id="3.30.70.1320">
    <property type="entry name" value="Multidrug efflux transporter AcrB pore domain like"/>
    <property type="match status" value="1"/>
</dbReference>
<protein>
    <submittedName>
        <fullName evidence="9">Cation efflux system protein CzcA</fullName>
    </submittedName>
</protein>
<dbReference type="EMBL" id="CP011801">
    <property type="protein sequence ID" value="ALA58051.1"/>
    <property type="molecule type" value="Genomic_DNA"/>
</dbReference>
<keyword evidence="10" id="KW-1185">Reference proteome</keyword>
<dbReference type="PANTHER" id="PTHR32063">
    <property type="match status" value="1"/>
</dbReference>
<organism evidence="9 10">
    <name type="scientific">Nitrospira moscoviensis</name>
    <dbReference type="NCBI Taxonomy" id="42253"/>
    <lineage>
        <taxon>Bacteria</taxon>
        <taxon>Pseudomonadati</taxon>
        <taxon>Nitrospirota</taxon>
        <taxon>Nitrospiria</taxon>
        <taxon>Nitrospirales</taxon>
        <taxon>Nitrospiraceae</taxon>
        <taxon>Nitrospira</taxon>
    </lineage>
</organism>
<dbReference type="STRING" id="42253.NITMOv2_1627"/>
<dbReference type="InterPro" id="IPR027463">
    <property type="entry name" value="AcrB_DN_DC_subdom"/>
</dbReference>
<comment type="subcellular location">
    <subcellularLocation>
        <location evidence="1">Cell membrane</location>
        <topology evidence="1">Multi-pass membrane protein</topology>
    </subcellularLocation>
</comment>
<proteinExistence type="inferred from homology"/>
<dbReference type="SUPFAM" id="SSF82693">
    <property type="entry name" value="Multidrug efflux transporter AcrB pore domain, PN1, PN2, PC1 and PC2 subdomains"/>
    <property type="match status" value="3"/>
</dbReference>
<dbReference type="InterPro" id="IPR001036">
    <property type="entry name" value="Acrflvin-R"/>
</dbReference>
<dbReference type="RefSeq" id="WP_083447850.1">
    <property type="nucleotide sequence ID" value="NZ_CP011801.1"/>
</dbReference>
<keyword evidence="5 8" id="KW-0812">Transmembrane</keyword>
<dbReference type="PATRIC" id="fig|42253.5.peg.1599"/>
<dbReference type="Gene3D" id="3.30.2090.10">
    <property type="entry name" value="Multidrug efflux transporter AcrB TolC docking domain, DN and DC subdomains"/>
    <property type="match status" value="2"/>
</dbReference>
<evidence type="ECO:0000256" key="1">
    <source>
        <dbReference type="ARBA" id="ARBA00004651"/>
    </source>
</evidence>
<evidence type="ECO:0000313" key="10">
    <source>
        <dbReference type="Proteomes" id="UP000069205"/>
    </source>
</evidence>
<feature type="transmembrane region" description="Helical" evidence="8">
    <location>
        <begin position="960"/>
        <end position="981"/>
    </location>
</feature>
<keyword evidence="3" id="KW-0813">Transport</keyword>
<dbReference type="Pfam" id="PF00873">
    <property type="entry name" value="ACR_tran"/>
    <property type="match status" value="1"/>
</dbReference>
<reference evidence="9 10" key="1">
    <citation type="journal article" date="2015" name="Proc. Natl. Acad. Sci. U.S.A.">
        <title>Expanded metabolic versatility of ubiquitous nitrite-oxidizing bacteria from the genus Nitrospira.</title>
        <authorList>
            <person name="Koch H."/>
            <person name="Lucker S."/>
            <person name="Albertsen M."/>
            <person name="Kitzinger K."/>
            <person name="Herbold C."/>
            <person name="Spieck E."/>
            <person name="Nielsen P.H."/>
            <person name="Wagner M."/>
            <person name="Daims H."/>
        </authorList>
    </citation>
    <scope>NUCLEOTIDE SEQUENCE [LARGE SCALE GENOMIC DNA]</scope>
    <source>
        <strain evidence="9 10">NSP M-1</strain>
    </source>
</reference>
<feature type="transmembrane region" description="Helical" evidence="8">
    <location>
        <begin position="386"/>
        <end position="405"/>
    </location>
</feature>
<feature type="transmembrane region" description="Helical" evidence="8">
    <location>
        <begin position="920"/>
        <end position="939"/>
    </location>
</feature>
<keyword evidence="6 8" id="KW-1133">Transmembrane helix</keyword>
<accession>A0A0K2GAQ4</accession>
<dbReference type="KEGG" id="nmv:NITMOv2_1627"/>
<evidence type="ECO:0000256" key="3">
    <source>
        <dbReference type="ARBA" id="ARBA00022448"/>
    </source>
</evidence>
<comment type="similarity">
    <text evidence="2">Belongs to the resistance-nodulation-cell division (RND) (TC 2.A.6) family.</text>
</comment>
<keyword evidence="7 8" id="KW-0472">Membrane</keyword>
<evidence type="ECO:0000313" key="9">
    <source>
        <dbReference type="EMBL" id="ALA58051.1"/>
    </source>
</evidence>
<feature type="transmembrane region" description="Helical" evidence="8">
    <location>
        <begin position="993"/>
        <end position="1016"/>
    </location>
</feature>
<dbReference type="SUPFAM" id="SSF82866">
    <property type="entry name" value="Multidrug efflux transporter AcrB transmembrane domain"/>
    <property type="match status" value="2"/>
</dbReference>
<feature type="transmembrane region" description="Helical" evidence="8">
    <location>
        <begin position="890"/>
        <end position="914"/>
    </location>
</feature>
<evidence type="ECO:0000256" key="4">
    <source>
        <dbReference type="ARBA" id="ARBA00022475"/>
    </source>
</evidence>
<dbReference type="AlphaFoldDB" id="A0A0K2GAQ4"/>
<evidence type="ECO:0000256" key="5">
    <source>
        <dbReference type="ARBA" id="ARBA00022692"/>
    </source>
</evidence>
<dbReference type="GO" id="GO:0008324">
    <property type="term" value="F:monoatomic cation transmembrane transporter activity"/>
    <property type="evidence" value="ECO:0007669"/>
    <property type="project" value="InterPro"/>
</dbReference>
<dbReference type="InterPro" id="IPR004763">
    <property type="entry name" value="CusA-like"/>
</dbReference>
<feature type="transmembrane region" description="Helical" evidence="8">
    <location>
        <begin position="337"/>
        <end position="353"/>
    </location>
</feature>
<dbReference type="Gene3D" id="3.30.70.1430">
    <property type="entry name" value="Multidrug efflux transporter AcrB pore domain"/>
    <property type="match status" value="2"/>
</dbReference>
<dbReference type="Gene3D" id="3.30.70.1440">
    <property type="entry name" value="Multidrug efflux transporter AcrB pore domain"/>
    <property type="match status" value="1"/>
</dbReference>
<evidence type="ECO:0000256" key="8">
    <source>
        <dbReference type="SAM" id="Phobius"/>
    </source>
</evidence>
<dbReference type="OrthoDB" id="9758757at2"/>
<feature type="transmembrane region" description="Helical" evidence="8">
    <location>
        <begin position="360"/>
        <end position="380"/>
    </location>
</feature>
<feature type="transmembrane region" description="Helical" evidence="8">
    <location>
        <begin position="530"/>
        <end position="550"/>
    </location>
</feature>
<feature type="transmembrane region" description="Helical" evidence="8">
    <location>
        <begin position="469"/>
        <end position="498"/>
    </location>
</feature>
<dbReference type="GO" id="GO:0005886">
    <property type="term" value="C:plasma membrane"/>
    <property type="evidence" value="ECO:0007669"/>
    <property type="project" value="UniProtKB-SubCell"/>
</dbReference>
<dbReference type="PANTHER" id="PTHR32063:SF68">
    <property type="entry name" value="PROBALE CATION EFFLUX SYSTEM PROTEIN"/>
    <property type="match status" value="1"/>
</dbReference>
<gene>
    <name evidence="9" type="primary">czcA</name>
    <name evidence="9" type="ORF">NITMOv2_1627</name>
</gene>
<dbReference type="Gene3D" id="1.20.1640.10">
    <property type="entry name" value="Multidrug efflux transporter AcrB transmembrane domain"/>
    <property type="match status" value="2"/>
</dbReference>
<keyword evidence="4" id="KW-1003">Cell membrane</keyword>
<dbReference type="PRINTS" id="PR00702">
    <property type="entry name" value="ACRIFLAVINRP"/>
</dbReference>
<evidence type="ECO:0000256" key="7">
    <source>
        <dbReference type="ARBA" id="ARBA00023136"/>
    </source>
</evidence>
<dbReference type="GO" id="GO:0042910">
    <property type="term" value="F:xenobiotic transmembrane transporter activity"/>
    <property type="evidence" value="ECO:0007669"/>
    <property type="project" value="TreeGrafter"/>
</dbReference>
<evidence type="ECO:0000256" key="6">
    <source>
        <dbReference type="ARBA" id="ARBA00022989"/>
    </source>
</evidence>
<dbReference type="Proteomes" id="UP000069205">
    <property type="component" value="Chromosome"/>
</dbReference>
<evidence type="ECO:0000256" key="2">
    <source>
        <dbReference type="ARBA" id="ARBA00010942"/>
    </source>
</evidence>
<name>A0A0K2GAQ4_NITMO</name>
<sequence length="1044" mass="112885">MIERLIRAALEQRLIVLLMVCGLIVSGVAAFRHLPIDAFPDVTPVQVQVITRAPALAPSEIERLVTFPLEIELTNLPGKTELRSVSRFGLSVITVVFEDRMDIYFARQLVLERLVQARSRLPQNAEPVLGPVSTGLSEVFMYLVEGPQTLMELRTLQDWVIRPMLRAVPGLADVDTLGGLAKQYEVLVDLNRLTSLGLTLRQVHAAVAGNNQNAGGSYIEQGGDKLVVYGVGLARSTADLEQIVVAAHTGTPIYLRDVAHVRQGNAIRLGGVTRDGKGEVLEGIAVMLRGGNSRAIVSGVKDKVSLINQVLPAGVTIKPFYDRIELVARALDTVERALLEGAVVVMLVLYLFLRNLRGALVVALTLPLATLATFLIMQQVGLSANLMSLGGLAISLGMIVDAAIVQVENVERHLSEQATGRALSLADRLPVVLRAVLEVRRPSLFGELIIALTFVPLLTLHGMEGKMFIPLALTVVIALLSSLLLSMTVVPVLAAVLMKPRVTKDGGRLLEESRRLYRHMLEGAMRRTRLVVIAAGGVLLGGATLVPFIGREFVPIMDEGTIVVNLMRLPSISLSESLKIAGEVERLLLELPDVRSVVSRTGANELGTDPMGMELSDMYVLLKPESEWQAPSKANIEEHIRRRLAQVPGLAFGLSQPIAMRVDELASGVRSQVAVKLFGDDLDTLRTKADQIVRVLGQVRGLSDLRVEQVSGLYYLKIDIDRAKIARHGINVAEITEVIEAVGGGIAAGDVFEGQWRFPIMVRFPDDRRADVETIAALWVTAPDGTRIPLRELADIRIVEGPAQISREQASRRIVIEANVVGRDLVGAVEEAQTEVAHTVLLPPGYYLTWGGQFENQQQAMARLGVVVPLVIGLIFLLLYVTFGNLRQAALILLAIPFAMVGGLLALWVGGLYLSVPASVGFIALFGVAVLNGVVKIAYINQLREQGMALDEAVLTGMVLRLRPVLMTAIVAMMALMPLLLATGPGSEIQRPLATVVVGGLFSSTALTLLVLPVLYRWVEQRIARRCASDAAVLTPASDGGVAI</sequence>
<dbReference type="NCBIfam" id="TIGR00914">
    <property type="entry name" value="2A0601"/>
    <property type="match status" value="1"/>
</dbReference>